<sequence length="111" mass="11708">MKQAIRSPHIQRRRLLVIGLAAVAQLISADWAYAQELGQAFAPLQAIFQAIVDFITGPFGRLCAIIAVMSMGFLAWVGRLSWFLAGGIALGIGLVFGGPGIVDSLIAIVGS</sequence>
<dbReference type="Pfam" id="PF04956">
    <property type="entry name" value="TrbC"/>
    <property type="match status" value="1"/>
</dbReference>
<keyword evidence="2 4" id="KW-0812">Transmembrane</keyword>
<keyword evidence="3 4" id="KW-1133">Transmembrane helix</keyword>
<dbReference type="GO" id="GO:0016020">
    <property type="term" value="C:membrane"/>
    <property type="evidence" value="ECO:0007669"/>
    <property type="project" value="UniProtKB-SubCell"/>
</dbReference>
<protein>
    <submittedName>
        <fullName evidence="5">Type IV secretion system protein VirB2</fullName>
    </submittedName>
</protein>
<dbReference type="Proteomes" id="UP000199542">
    <property type="component" value="Unassembled WGS sequence"/>
</dbReference>
<gene>
    <name evidence="5" type="ORF">SAMN02927900_05934</name>
</gene>
<organism evidence="5 6">
    <name type="scientific">Rhizobium mongolense subsp. loessense</name>
    <dbReference type="NCBI Taxonomy" id="158890"/>
    <lineage>
        <taxon>Bacteria</taxon>
        <taxon>Pseudomonadati</taxon>
        <taxon>Pseudomonadota</taxon>
        <taxon>Alphaproteobacteria</taxon>
        <taxon>Hyphomicrobiales</taxon>
        <taxon>Rhizobiaceae</taxon>
        <taxon>Rhizobium/Agrobacterium group</taxon>
        <taxon>Rhizobium</taxon>
    </lineage>
</organism>
<keyword evidence="4" id="KW-0472">Membrane</keyword>
<dbReference type="EMBL" id="FMTM01000016">
    <property type="protein sequence ID" value="SCW87417.1"/>
    <property type="molecule type" value="Genomic_DNA"/>
</dbReference>
<dbReference type="AlphaFoldDB" id="A0A1G4U1I4"/>
<accession>A0A1G4U1I4</accession>
<evidence type="ECO:0000256" key="2">
    <source>
        <dbReference type="ARBA" id="ARBA00022692"/>
    </source>
</evidence>
<feature type="transmembrane region" description="Helical" evidence="4">
    <location>
        <begin position="84"/>
        <end position="109"/>
    </location>
</feature>
<evidence type="ECO:0000256" key="1">
    <source>
        <dbReference type="ARBA" id="ARBA00004141"/>
    </source>
</evidence>
<comment type="subcellular location">
    <subcellularLocation>
        <location evidence="1">Membrane</location>
        <topology evidence="1">Multi-pass membrane protein</topology>
    </subcellularLocation>
</comment>
<evidence type="ECO:0000256" key="4">
    <source>
        <dbReference type="SAM" id="Phobius"/>
    </source>
</evidence>
<dbReference type="InterPro" id="IPR007039">
    <property type="entry name" value="TrbC/VirB2"/>
</dbReference>
<evidence type="ECO:0000256" key="3">
    <source>
        <dbReference type="ARBA" id="ARBA00022989"/>
    </source>
</evidence>
<evidence type="ECO:0000313" key="5">
    <source>
        <dbReference type="EMBL" id="SCW87417.1"/>
    </source>
</evidence>
<feature type="transmembrane region" description="Helical" evidence="4">
    <location>
        <begin position="58"/>
        <end position="77"/>
    </location>
</feature>
<name>A0A1G4U1I4_9HYPH</name>
<reference evidence="5 6" key="1">
    <citation type="submission" date="2016-10" db="EMBL/GenBank/DDBJ databases">
        <authorList>
            <person name="de Groot N.N."/>
        </authorList>
    </citation>
    <scope>NUCLEOTIDE SEQUENCE [LARGE SCALE GENOMIC DNA]</scope>
    <source>
        <strain evidence="5 6">CGMCC 1.3401</strain>
    </source>
</reference>
<proteinExistence type="predicted"/>
<dbReference type="RefSeq" id="WP_092588324.1">
    <property type="nucleotide sequence ID" value="NZ_FMTM01000016.1"/>
</dbReference>
<evidence type="ECO:0000313" key="6">
    <source>
        <dbReference type="Proteomes" id="UP000199542"/>
    </source>
</evidence>